<dbReference type="STRING" id="1391653.AKJ08_0882"/>
<dbReference type="KEGG" id="vin:AKJ08_0882"/>
<proteinExistence type="predicted"/>
<sequence>MERSEEILAHWFGEEPDDWAAPADRHPLWFGGGPQVDEDLRRRFATDVERARAGALDAWKATPRGRLALLILLDQLPRNLFRGTPEAFASDPAALALALEGIDRGDDRALRPIERTFAYLPLEHAEDRGIQARGVACFEALLAEAPERVRKTYESFLDYAVRHRVIVDRFGRFPHRNAILGRKSTPEEEAFLREPGSSF</sequence>
<name>A0A0K1PAF1_9BACT</name>
<dbReference type="SUPFAM" id="SSF48452">
    <property type="entry name" value="TPR-like"/>
    <property type="match status" value="1"/>
</dbReference>
<dbReference type="EMBL" id="CP012332">
    <property type="protein sequence ID" value="AKU90495.1"/>
    <property type="molecule type" value="Genomic_DNA"/>
</dbReference>
<dbReference type="Gene3D" id="1.20.58.320">
    <property type="entry name" value="TPR-like"/>
    <property type="match status" value="1"/>
</dbReference>
<dbReference type="AlphaFoldDB" id="A0A0K1PAF1"/>
<protein>
    <submittedName>
        <fullName evidence="1">Putative transmembrane protein</fullName>
    </submittedName>
</protein>
<keyword evidence="1" id="KW-0812">Transmembrane</keyword>
<dbReference type="Gene3D" id="1.25.40.10">
    <property type="entry name" value="Tetratricopeptide repeat domain"/>
    <property type="match status" value="1"/>
</dbReference>
<dbReference type="Pfam" id="PF06041">
    <property type="entry name" value="DUF924"/>
    <property type="match status" value="1"/>
</dbReference>
<keyword evidence="2" id="KW-1185">Reference proteome</keyword>
<evidence type="ECO:0000313" key="2">
    <source>
        <dbReference type="Proteomes" id="UP000055590"/>
    </source>
</evidence>
<dbReference type="InterPro" id="IPR011990">
    <property type="entry name" value="TPR-like_helical_dom_sf"/>
</dbReference>
<keyword evidence="1" id="KW-0472">Membrane</keyword>
<accession>A0A0K1PAF1</accession>
<organism evidence="1 2">
    <name type="scientific">Vulgatibacter incomptus</name>
    <dbReference type="NCBI Taxonomy" id="1391653"/>
    <lineage>
        <taxon>Bacteria</taxon>
        <taxon>Pseudomonadati</taxon>
        <taxon>Myxococcota</taxon>
        <taxon>Myxococcia</taxon>
        <taxon>Myxococcales</taxon>
        <taxon>Cystobacterineae</taxon>
        <taxon>Vulgatibacteraceae</taxon>
        <taxon>Vulgatibacter</taxon>
    </lineage>
</organism>
<evidence type="ECO:0000313" key="1">
    <source>
        <dbReference type="EMBL" id="AKU90495.1"/>
    </source>
</evidence>
<dbReference type="RefSeq" id="WP_050724940.1">
    <property type="nucleotide sequence ID" value="NZ_CP012332.1"/>
</dbReference>
<dbReference type="OrthoDB" id="7593450at2"/>
<dbReference type="Proteomes" id="UP000055590">
    <property type="component" value="Chromosome"/>
</dbReference>
<dbReference type="InterPro" id="IPR010323">
    <property type="entry name" value="DUF924"/>
</dbReference>
<reference evidence="1 2" key="1">
    <citation type="submission" date="2015-08" db="EMBL/GenBank/DDBJ databases">
        <authorList>
            <person name="Babu N.S."/>
            <person name="Beckwith C.J."/>
            <person name="Beseler K.G."/>
            <person name="Brison A."/>
            <person name="Carone J.V."/>
            <person name="Caskin T.P."/>
            <person name="Diamond M."/>
            <person name="Durham M.E."/>
            <person name="Foxe J.M."/>
            <person name="Go M."/>
            <person name="Henderson B.A."/>
            <person name="Jones I.B."/>
            <person name="McGettigan J.A."/>
            <person name="Micheletti S.J."/>
            <person name="Nasrallah M.E."/>
            <person name="Ortiz D."/>
            <person name="Piller C.R."/>
            <person name="Privatt S.R."/>
            <person name="Schneider S.L."/>
            <person name="Sharp S."/>
            <person name="Smith T.C."/>
            <person name="Stanton J.D."/>
            <person name="Ullery H.E."/>
            <person name="Wilson R.J."/>
            <person name="Serrano M.G."/>
            <person name="Buck G."/>
            <person name="Lee V."/>
            <person name="Wang Y."/>
            <person name="Carvalho R."/>
            <person name="Voegtly L."/>
            <person name="Shi R."/>
            <person name="Duckworth R."/>
            <person name="Johnson A."/>
            <person name="Loviza R."/>
            <person name="Walstead R."/>
            <person name="Shah Z."/>
            <person name="Kiflezghi M."/>
            <person name="Wade K."/>
            <person name="Ball S.L."/>
            <person name="Bradley K.W."/>
            <person name="Asai D.J."/>
            <person name="Bowman C.A."/>
            <person name="Russell D.A."/>
            <person name="Pope W.H."/>
            <person name="Jacobs-Sera D."/>
            <person name="Hendrix R.W."/>
            <person name="Hatfull G.F."/>
        </authorList>
    </citation>
    <scope>NUCLEOTIDE SEQUENCE [LARGE SCALE GENOMIC DNA]</scope>
    <source>
        <strain evidence="1 2">DSM 27710</strain>
    </source>
</reference>
<dbReference type="PATRIC" id="fig|1391653.3.peg.904"/>
<gene>
    <name evidence="1" type="ORF">AKJ08_0882</name>
</gene>